<comment type="similarity">
    <text evidence="9 10 11">Belongs to the MurJ/MviN family.</text>
</comment>
<feature type="transmembrane region" description="Helical" evidence="10">
    <location>
        <begin position="229"/>
        <end position="250"/>
    </location>
</feature>
<reference evidence="13" key="1">
    <citation type="journal article" date="2019" name="Int. J. Syst. Evol. Microbiol.">
        <title>The Global Catalogue of Microorganisms (GCM) 10K type strain sequencing project: providing services to taxonomists for standard genome sequencing and annotation.</title>
        <authorList>
            <consortium name="The Broad Institute Genomics Platform"/>
            <consortium name="The Broad Institute Genome Sequencing Center for Infectious Disease"/>
            <person name="Wu L."/>
            <person name="Ma J."/>
        </authorList>
    </citation>
    <scope>NUCLEOTIDE SEQUENCE [LARGE SCALE GENOMIC DNA]</scope>
    <source>
        <strain evidence="13">CGMCC 1.12477</strain>
    </source>
</reference>
<feature type="transmembrane region" description="Helical" evidence="10">
    <location>
        <begin position="185"/>
        <end position="208"/>
    </location>
</feature>
<accession>A0ABW4EDU6</accession>
<proteinExistence type="inferred from homology"/>
<dbReference type="Proteomes" id="UP001597186">
    <property type="component" value="Unassembled WGS sequence"/>
</dbReference>
<evidence type="ECO:0000256" key="7">
    <source>
        <dbReference type="ARBA" id="ARBA00023136"/>
    </source>
</evidence>
<organism evidence="12 13">
    <name type="scientific">Lacimonas salitolerans</name>
    <dbReference type="NCBI Taxonomy" id="1323750"/>
    <lineage>
        <taxon>Bacteria</taxon>
        <taxon>Pseudomonadati</taxon>
        <taxon>Pseudomonadota</taxon>
        <taxon>Alphaproteobacteria</taxon>
        <taxon>Rhodobacterales</taxon>
        <taxon>Paracoccaceae</taxon>
        <taxon>Lacimonas</taxon>
    </lineage>
</organism>
<keyword evidence="4 10" id="KW-0133">Cell shape</keyword>
<feature type="transmembrane region" description="Helical" evidence="10">
    <location>
        <begin position="270"/>
        <end position="291"/>
    </location>
</feature>
<dbReference type="HAMAP" id="MF_02078">
    <property type="entry name" value="MurJ_MviN"/>
    <property type="match status" value="1"/>
</dbReference>
<dbReference type="PIRSF" id="PIRSF002869">
    <property type="entry name" value="MviN"/>
    <property type="match status" value="1"/>
</dbReference>
<feature type="transmembrane region" description="Helical" evidence="10">
    <location>
        <begin position="446"/>
        <end position="471"/>
    </location>
</feature>
<evidence type="ECO:0000256" key="11">
    <source>
        <dbReference type="PIRNR" id="PIRNR002869"/>
    </source>
</evidence>
<dbReference type="NCBIfam" id="TIGR01695">
    <property type="entry name" value="murJ_mviN"/>
    <property type="match status" value="1"/>
</dbReference>
<keyword evidence="10 11" id="KW-0961">Cell wall biogenesis/degradation</keyword>
<keyword evidence="5 10" id="KW-0573">Peptidoglycan synthesis</keyword>
<keyword evidence="2 10" id="KW-1003">Cell membrane</keyword>
<dbReference type="InterPro" id="IPR004268">
    <property type="entry name" value="MurJ"/>
</dbReference>
<comment type="pathway">
    <text evidence="10">Cell wall biogenesis; peptidoglycan biosynthesis.</text>
</comment>
<dbReference type="PANTHER" id="PTHR47019:SF1">
    <property type="entry name" value="LIPID II FLIPPASE MURJ"/>
    <property type="match status" value="1"/>
</dbReference>
<comment type="subcellular location">
    <subcellularLocation>
        <location evidence="10">Cell inner membrane</location>
        <topology evidence="10">Multi-pass membrane protein</topology>
    </subcellularLocation>
    <subcellularLocation>
        <location evidence="1">Cell membrane</location>
        <topology evidence="1">Multi-pass membrane protein</topology>
    </subcellularLocation>
</comment>
<evidence type="ECO:0000256" key="1">
    <source>
        <dbReference type="ARBA" id="ARBA00004651"/>
    </source>
</evidence>
<dbReference type="EMBL" id="JBHUDD010000052">
    <property type="protein sequence ID" value="MFD1509527.1"/>
    <property type="molecule type" value="Genomic_DNA"/>
</dbReference>
<dbReference type="CDD" id="cd13123">
    <property type="entry name" value="MATE_MurJ_like"/>
    <property type="match status" value="1"/>
</dbReference>
<keyword evidence="10 11" id="KW-0813">Transport</keyword>
<comment type="caution">
    <text evidence="12">The sequence shown here is derived from an EMBL/GenBank/DDBJ whole genome shotgun (WGS) entry which is preliminary data.</text>
</comment>
<keyword evidence="13" id="KW-1185">Reference proteome</keyword>
<feature type="transmembrane region" description="Helical" evidence="10">
    <location>
        <begin position="477"/>
        <end position="503"/>
    </location>
</feature>
<feature type="transmembrane region" description="Helical" evidence="10">
    <location>
        <begin position="348"/>
        <end position="369"/>
    </location>
</feature>
<sequence>MKPIRLMRGFLTVGFWTLASRILGFVREILILALIGPGPVMDAFVAAFRLPNMFRRFFAEGAFNAAFVPMFSKKYEGEEDAQRFARDAFNGLALVVLALTALAMVFMPALVWATAEGFVGDARFDLTVSYGRVVFPYILCMSLAALFSGILNATGRFAAAAAAPVLLNIFVIIAMVIGHQLGGPVIWWLIWAIPLAGLAQLALVWRAAHGADISVIPGRPRWTPDMRRMIVVAVPAALASGVLQVNLLVGQLVASNTPNALSWLYAADRLYQLPLGVVGIAVGVVLLPSLSRHLKSGDAAESQNALSRAGEVSLALTLPAAVALIVVPLPVVSVLYERGQTTSDDSAAIAIAVAIYGLGLPAFVLQKVLQPLFFAREDTRSPFRYAVVAMVVNAVVAIGLSVWIGWIAAAIAATVAGWAQVALLYRGTRAMGEIARFDVRFRRRMWRIILASVLMGVVLWGMTLLLGPFLGTPGWRYLALAAMIAAGIASYLAIAQIIGALHLSDFRRALRRGG</sequence>
<keyword evidence="10" id="KW-0997">Cell inner membrane</keyword>
<evidence type="ECO:0000256" key="4">
    <source>
        <dbReference type="ARBA" id="ARBA00022960"/>
    </source>
</evidence>
<evidence type="ECO:0000256" key="2">
    <source>
        <dbReference type="ARBA" id="ARBA00022475"/>
    </source>
</evidence>
<evidence type="ECO:0000256" key="5">
    <source>
        <dbReference type="ARBA" id="ARBA00022984"/>
    </source>
</evidence>
<keyword evidence="6 10" id="KW-1133">Transmembrane helix</keyword>
<evidence type="ECO:0000256" key="8">
    <source>
        <dbReference type="ARBA" id="ARBA00060041"/>
    </source>
</evidence>
<feature type="transmembrane region" description="Helical" evidence="10">
    <location>
        <begin position="312"/>
        <end position="336"/>
    </location>
</feature>
<keyword evidence="3 10" id="KW-0812">Transmembrane</keyword>
<feature type="transmembrane region" description="Helical" evidence="10">
    <location>
        <begin position="92"/>
        <end position="113"/>
    </location>
</feature>
<evidence type="ECO:0000256" key="3">
    <source>
        <dbReference type="ARBA" id="ARBA00022692"/>
    </source>
</evidence>
<feature type="transmembrane region" description="Helical" evidence="10">
    <location>
        <begin position="406"/>
        <end position="425"/>
    </location>
</feature>
<name>A0ABW4EDU6_9RHOB</name>
<dbReference type="RefSeq" id="WP_379914780.1">
    <property type="nucleotide sequence ID" value="NZ_JBHUDD010000052.1"/>
</dbReference>
<evidence type="ECO:0000313" key="13">
    <source>
        <dbReference type="Proteomes" id="UP001597186"/>
    </source>
</evidence>
<feature type="transmembrane region" description="Helical" evidence="10">
    <location>
        <begin position="158"/>
        <end position="179"/>
    </location>
</feature>
<keyword evidence="7 10" id="KW-0472">Membrane</keyword>
<dbReference type="InterPro" id="IPR051050">
    <property type="entry name" value="Lipid_II_flippase_MurJ/MviN"/>
</dbReference>
<comment type="function">
    <text evidence="8 10 11">Involved in peptidoglycan biosynthesis. Transports lipid-linked peptidoglycan precursors from the inner to the outer leaflet of the cytoplasmic membrane.</text>
</comment>
<dbReference type="PRINTS" id="PR01806">
    <property type="entry name" value="VIRFACTRMVIN"/>
</dbReference>
<dbReference type="Pfam" id="PF03023">
    <property type="entry name" value="MurJ"/>
    <property type="match status" value="1"/>
</dbReference>
<feature type="transmembrane region" description="Helical" evidence="10">
    <location>
        <begin position="133"/>
        <end position="151"/>
    </location>
</feature>
<evidence type="ECO:0000313" key="12">
    <source>
        <dbReference type="EMBL" id="MFD1509527.1"/>
    </source>
</evidence>
<feature type="transmembrane region" description="Helical" evidence="10">
    <location>
        <begin position="381"/>
        <end position="400"/>
    </location>
</feature>
<evidence type="ECO:0000256" key="6">
    <source>
        <dbReference type="ARBA" id="ARBA00022989"/>
    </source>
</evidence>
<feature type="transmembrane region" description="Helical" evidence="10">
    <location>
        <begin position="29"/>
        <end position="48"/>
    </location>
</feature>
<dbReference type="PANTHER" id="PTHR47019">
    <property type="entry name" value="LIPID II FLIPPASE MURJ"/>
    <property type="match status" value="1"/>
</dbReference>
<evidence type="ECO:0000256" key="10">
    <source>
        <dbReference type="HAMAP-Rule" id="MF_02078"/>
    </source>
</evidence>
<protein>
    <recommendedName>
        <fullName evidence="10">Probable lipid II flippase MurJ</fullName>
    </recommendedName>
</protein>
<gene>
    <name evidence="10 12" type="primary">murJ</name>
    <name evidence="12" type="ORF">ACFTOW_08945</name>
</gene>
<evidence type="ECO:0000256" key="9">
    <source>
        <dbReference type="ARBA" id="ARBA00061532"/>
    </source>
</evidence>